<dbReference type="EMBL" id="BMAU01021313">
    <property type="protein sequence ID" value="GFY12365.1"/>
    <property type="molecule type" value="Genomic_DNA"/>
</dbReference>
<sequence length="124" mass="13548">MSTMNTPFSRWGYVCKCQGKNVVGDVSTIERAEPKIKTFAASATATGKGGYHTKGLGSLHTKRFRLPAAGDRGKKICPAESRVSQNDDGLNRFRLVGMREANLALFEREITKPNPGRSDKCDGE</sequence>
<reference evidence="1" key="1">
    <citation type="submission" date="2020-08" db="EMBL/GenBank/DDBJ databases">
        <title>Multicomponent nature underlies the extraordinary mechanical properties of spider dragline silk.</title>
        <authorList>
            <person name="Kono N."/>
            <person name="Nakamura H."/>
            <person name="Mori M."/>
            <person name="Yoshida Y."/>
            <person name="Ohtoshi R."/>
            <person name="Malay A.D."/>
            <person name="Moran D.A.P."/>
            <person name="Tomita M."/>
            <person name="Numata K."/>
            <person name="Arakawa K."/>
        </authorList>
    </citation>
    <scope>NUCLEOTIDE SEQUENCE</scope>
</reference>
<gene>
    <name evidence="1" type="ORF">TNCV_284681</name>
</gene>
<dbReference type="AlphaFoldDB" id="A0A8X6VMS8"/>
<proteinExistence type="predicted"/>
<comment type="caution">
    <text evidence="1">The sequence shown here is derived from an EMBL/GenBank/DDBJ whole genome shotgun (WGS) entry which is preliminary data.</text>
</comment>
<protein>
    <submittedName>
        <fullName evidence="1">Uncharacterized protein</fullName>
    </submittedName>
</protein>
<keyword evidence="2" id="KW-1185">Reference proteome</keyword>
<dbReference type="Proteomes" id="UP000887159">
    <property type="component" value="Unassembled WGS sequence"/>
</dbReference>
<accession>A0A8X6VMS8</accession>
<name>A0A8X6VMS8_TRICX</name>
<evidence type="ECO:0000313" key="1">
    <source>
        <dbReference type="EMBL" id="GFY12365.1"/>
    </source>
</evidence>
<evidence type="ECO:0000313" key="2">
    <source>
        <dbReference type="Proteomes" id="UP000887159"/>
    </source>
</evidence>
<organism evidence="1 2">
    <name type="scientific">Trichonephila clavipes</name>
    <name type="common">Golden silk orbweaver</name>
    <name type="synonym">Nephila clavipes</name>
    <dbReference type="NCBI Taxonomy" id="2585209"/>
    <lineage>
        <taxon>Eukaryota</taxon>
        <taxon>Metazoa</taxon>
        <taxon>Ecdysozoa</taxon>
        <taxon>Arthropoda</taxon>
        <taxon>Chelicerata</taxon>
        <taxon>Arachnida</taxon>
        <taxon>Araneae</taxon>
        <taxon>Araneomorphae</taxon>
        <taxon>Entelegynae</taxon>
        <taxon>Araneoidea</taxon>
        <taxon>Nephilidae</taxon>
        <taxon>Trichonephila</taxon>
    </lineage>
</organism>